<dbReference type="STRING" id="1610491.AAV94_00455"/>
<dbReference type="RefSeq" id="WP_046740418.1">
    <property type="nucleotide sequence ID" value="NZ_LBNQ01000008.1"/>
</dbReference>
<gene>
    <name evidence="2" type="ORF">AAV94_00455</name>
</gene>
<dbReference type="EMBL" id="LBNQ01000008">
    <property type="protein sequence ID" value="KKW69297.1"/>
    <property type="molecule type" value="Genomic_DNA"/>
</dbReference>
<keyword evidence="3" id="KW-1185">Reference proteome</keyword>
<dbReference type="AlphaFoldDB" id="A0A0U1Q3I3"/>
<evidence type="ECO:0000313" key="2">
    <source>
        <dbReference type="EMBL" id="KKW69297.1"/>
    </source>
</evidence>
<evidence type="ECO:0000259" key="1">
    <source>
        <dbReference type="Pfam" id="PF01814"/>
    </source>
</evidence>
<proteinExistence type="predicted"/>
<accession>A0A0U1Q3I3</accession>
<dbReference type="PANTHER" id="PTHR35585">
    <property type="entry name" value="HHE DOMAIN PROTEIN (AFU_ORTHOLOGUE AFUA_4G00730)"/>
    <property type="match status" value="1"/>
</dbReference>
<sequence>MNIYEALRQSHDVQRLLADRLIETSGDSQERQELFAQLRRELAAHATAEERYFYVPLLMDDNGIDLTRHALAEHHTLDELVEQLQEIDPSSSAWLVTAKKLRYEVHHHLEEEERKFFQMSGKILDEQQKNALATQYLREFESQKQRLAEEA</sequence>
<protein>
    <submittedName>
        <fullName evidence="2">Hemerythrin</fullName>
    </submittedName>
</protein>
<dbReference type="InterPro" id="IPR012312">
    <property type="entry name" value="Hemerythrin-like"/>
</dbReference>
<reference evidence="2 3" key="1">
    <citation type="submission" date="2015-05" db="EMBL/GenBank/DDBJ databases">
        <title>Draft genome sequence of Lampropedia sp. CT6, isolated from the microbial mat of a hot water spring, located at Manikaran, India.</title>
        <authorList>
            <person name="Tripathi C."/>
            <person name="Rani P."/>
            <person name="Mahato N.K."/>
            <person name="Lal R."/>
        </authorList>
    </citation>
    <scope>NUCLEOTIDE SEQUENCE [LARGE SCALE GENOMIC DNA]</scope>
    <source>
        <strain evidence="2 3">CT6</strain>
    </source>
</reference>
<comment type="caution">
    <text evidence="2">The sequence shown here is derived from an EMBL/GenBank/DDBJ whole genome shotgun (WGS) entry which is preliminary data.</text>
</comment>
<organism evidence="2 3">
    <name type="scientific">Lampropedia cohaerens</name>
    <dbReference type="NCBI Taxonomy" id="1610491"/>
    <lineage>
        <taxon>Bacteria</taxon>
        <taxon>Pseudomonadati</taxon>
        <taxon>Pseudomonadota</taxon>
        <taxon>Betaproteobacteria</taxon>
        <taxon>Burkholderiales</taxon>
        <taxon>Comamonadaceae</taxon>
        <taxon>Lampropedia</taxon>
    </lineage>
</organism>
<dbReference type="Pfam" id="PF01814">
    <property type="entry name" value="Hemerythrin"/>
    <property type="match status" value="1"/>
</dbReference>
<dbReference type="OrthoDB" id="5523420at2"/>
<name>A0A0U1Q3I3_9BURK</name>
<dbReference type="PANTHER" id="PTHR35585:SF1">
    <property type="entry name" value="HHE DOMAIN PROTEIN (AFU_ORTHOLOGUE AFUA_4G00730)"/>
    <property type="match status" value="1"/>
</dbReference>
<dbReference type="Proteomes" id="UP000050580">
    <property type="component" value="Unassembled WGS sequence"/>
</dbReference>
<evidence type="ECO:0000313" key="3">
    <source>
        <dbReference type="Proteomes" id="UP000050580"/>
    </source>
</evidence>
<dbReference type="Gene3D" id="1.20.120.520">
    <property type="entry name" value="nmb1532 protein domain like"/>
    <property type="match status" value="1"/>
</dbReference>
<feature type="domain" description="Hemerythrin-like" evidence="1">
    <location>
        <begin position="3"/>
        <end position="119"/>
    </location>
</feature>